<reference evidence="5 6" key="1">
    <citation type="submission" date="2019-04" db="EMBL/GenBank/DDBJ databases">
        <title>Crypto-aerobic microbial life in anoxic (sulfidic) marine sediments.</title>
        <authorList>
            <person name="Bhattacharya S."/>
            <person name="Roy C."/>
            <person name="Mondal N."/>
            <person name="Sarkar J."/>
            <person name="Mandal S."/>
            <person name="Rameez M.J."/>
            <person name="Ghosh W."/>
        </authorList>
    </citation>
    <scope>NUCLEOTIDE SEQUENCE [LARGE SCALE GENOMIC DNA]</scope>
    <source>
        <strain evidence="5 6">SBBB</strain>
    </source>
</reference>
<keyword evidence="2" id="KW-0805">Transcription regulation</keyword>
<keyword evidence="4" id="KW-0804">Transcription</keyword>
<dbReference type="GO" id="GO:0003677">
    <property type="term" value="F:DNA binding"/>
    <property type="evidence" value="ECO:0007669"/>
    <property type="project" value="UniProtKB-KW"/>
</dbReference>
<accession>A0A4U0YKY6</accession>
<dbReference type="EMBL" id="SWAV01000005">
    <property type="protein sequence ID" value="TKA90384.1"/>
    <property type="molecule type" value="Genomic_DNA"/>
</dbReference>
<dbReference type="GO" id="GO:0060567">
    <property type="term" value="P:negative regulation of termination of DNA-templated transcription"/>
    <property type="evidence" value="ECO:0007669"/>
    <property type="project" value="InterPro"/>
</dbReference>
<dbReference type="AlphaFoldDB" id="A0A4U0YKY6"/>
<evidence type="ECO:0000256" key="1">
    <source>
        <dbReference type="ARBA" id="ARBA00010234"/>
    </source>
</evidence>
<protein>
    <recommendedName>
        <fullName evidence="7">Antitermination protein Q</fullName>
    </recommendedName>
</protein>
<evidence type="ECO:0000256" key="2">
    <source>
        <dbReference type="ARBA" id="ARBA00023015"/>
    </source>
</evidence>
<comment type="caution">
    <text evidence="5">The sequence shown here is derived from an EMBL/GenBank/DDBJ whole genome shotgun (WGS) entry which is preliminary data.</text>
</comment>
<comment type="similarity">
    <text evidence="1">Belongs to the phage antitermination Q type 1 family.</text>
</comment>
<name>A0A4U0YKY6_9GAMM</name>
<dbReference type="Gene3D" id="1.10.10.10">
    <property type="entry name" value="Winged helix-like DNA-binding domain superfamily/Winged helix DNA-binding domain"/>
    <property type="match status" value="1"/>
</dbReference>
<keyword evidence="3" id="KW-0238">DNA-binding</keyword>
<sequence length="119" mass="13472">MARRDAEDLLENWGRWVWLQTGVPRYVSPSLALMRDNVEMEGAPAPVITDDEAMLVDAIVARMWRRDEQMADCVRLYYCTGRTMHGVGVMLGISRLKARELLIAGRVYVEACLDTLQAA</sequence>
<dbReference type="Proteomes" id="UP000305198">
    <property type="component" value="Unassembled WGS sequence"/>
</dbReference>
<organism evidence="5 6">
    <name type="scientific">Halopseudomonas bauzanensis</name>
    <dbReference type="NCBI Taxonomy" id="653930"/>
    <lineage>
        <taxon>Bacteria</taxon>
        <taxon>Pseudomonadati</taxon>
        <taxon>Pseudomonadota</taxon>
        <taxon>Gammaproteobacteria</taxon>
        <taxon>Pseudomonadales</taxon>
        <taxon>Pseudomonadaceae</taxon>
        <taxon>Halopseudomonas</taxon>
    </lineage>
</organism>
<dbReference type="RefSeq" id="WP_136869936.1">
    <property type="nucleotide sequence ID" value="NZ_SWAV01000005.1"/>
</dbReference>
<dbReference type="InterPro" id="IPR036388">
    <property type="entry name" value="WH-like_DNA-bd_sf"/>
</dbReference>
<evidence type="ECO:0000313" key="5">
    <source>
        <dbReference type="EMBL" id="TKA90384.1"/>
    </source>
</evidence>
<dbReference type="InterPro" id="IPR010534">
    <property type="entry name" value="Phage_933W_GpQ"/>
</dbReference>
<dbReference type="Pfam" id="PF06530">
    <property type="entry name" value="Phage_antitermQ"/>
    <property type="match status" value="1"/>
</dbReference>
<evidence type="ECO:0000313" key="6">
    <source>
        <dbReference type="Proteomes" id="UP000305198"/>
    </source>
</evidence>
<evidence type="ECO:0008006" key="7">
    <source>
        <dbReference type="Google" id="ProtNLM"/>
    </source>
</evidence>
<proteinExistence type="inferred from homology"/>
<evidence type="ECO:0000256" key="3">
    <source>
        <dbReference type="ARBA" id="ARBA00023125"/>
    </source>
</evidence>
<evidence type="ECO:0000256" key="4">
    <source>
        <dbReference type="ARBA" id="ARBA00023163"/>
    </source>
</evidence>
<gene>
    <name evidence="5" type="ORF">FA869_14810</name>
</gene>